<name>A0ACB9DUB5_CICIN</name>
<gene>
    <name evidence="1" type="ORF">L2E82_20675</name>
</gene>
<dbReference type="EMBL" id="CM042012">
    <property type="protein sequence ID" value="KAI3750051.1"/>
    <property type="molecule type" value="Genomic_DNA"/>
</dbReference>
<evidence type="ECO:0000313" key="1">
    <source>
        <dbReference type="EMBL" id="KAI3750051.1"/>
    </source>
</evidence>
<accession>A0ACB9DUB5</accession>
<proteinExistence type="predicted"/>
<sequence length="130" mass="14537">MLEQLGMKNLKPFSNHFCMPDADVDVGLLPLCNKQDVVTISMYIVECKKGKEVGSCSKKLRFDLNQPGCGTNFIDVDVLSSNIQATMAYKKNKQACFEASQVLLNDTPFTDGLDFDPLFDLGDQRIPYDM</sequence>
<reference evidence="2" key="1">
    <citation type="journal article" date="2022" name="Mol. Ecol. Resour.">
        <title>The genomes of chicory, endive, great burdock and yacon provide insights into Asteraceae palaeo-polyploidization history and plant inulin production.</title>
        <authorList>
            <person name="Fan W."/>
            <person name="Wang S."/>
            <person name="Wang H."/>
            <person name="Wang A."/>
            <person name="Jiang F."/>
            <person name="Liu H."/>
            <person name="Zhao H."/>
            <person name="Xu D."/>
            <person name="Zhang Y."/>
        </authorList>
    </citation>
    <scope>NUCLEOTIDE SEQUENCE [LARGE SCALE GENOMIC DNA]</scope>
    <source>
        <strain evidence="2">cv. Punajuju</strain>
    </source>
</reference>
<organism evidence="1 2">
    <name type="scientific">Cichorium intybus</name>
    <name type="common">Chicory</name>
    <dbReference type="NCBI Taxonomy" id="13427"/>
    <lineage>
        <taxon>Eukaryota</taxon>
        <taxon>Viridiplantae</taxon>
        <taxon>Streptophyta</taxon>
        <taxon>Embryophyta</taxon>
        <taxon>Tracheophyta</taxon>
        <taxon>Spermatophyta</taxon>
        <taxon>Magnoliopsida</taxon>
        <taxon>eudicotyledons</taxon>
        <taxon>Gunneridae</taxon>
        <taxon>Pentapetalae</taxon>
        <taxon>asterids</taxon>
        <taxon>campanulids</taxon>
        <taxon>Asterales</taxon>
        <taxon>Asteraceae</taxon>
        <taxon>Cichorioideae</taxon>
        <taxon>Cichorieae</taxon>
        <taxon>Cichoriinae</taxon>
        <taxon>Cichorium</taxon>
    </lineage>
</organism>
<comment type="caution">
    <text evidence="1">The sequence shown here is derived from an EMBL/GenBank/DDBJ whole genome shotgun (WGS) entry which is preliminary data.</text>
</comment>
<evidence type="ECO:0000313" key="2">
    <source>
        <dbReference type="Proteomes" id="UP001055811"/>
    </source>
</evidence>
<reference evidence="1 2" key="2">
    <citation type="journal article" date="2022" name="Mol. Ecol. Resour.">
        <title>The genomes of chicory, endive, great burdock and yacon provide insights into Asteraceae paleo-polyploidization history and plant inulin production.</title>
        <authorList>
            <person name="Fan W."/>
            <person name="Wang S."/>
            <person name="Wang H."/>
            <person name="Wang A."/>
            <person name="Jiang F."/>
            <person name="Liu H."/>
            <person name="Zhao H."/>
            <person name="Xu D."/>
            <person name="Zhang Y."/>
        </authorList>
    </citation>
    <scope>NUCLEOTIDE SEQUENCE [LARGE SCALE GENOMIC DNA]</scope>
    <source>
        <strain evidence="2">cv. Punajuju</strain>
        <tissue evidence="1">Leaves</tissue>
    </source>
</reference>
<dbReference type="Proteomes" id="UP001055811">
    <property type="component" value="Linkage Group LG04"/>
</dbReference>
<protein>
    <submittedName>
        <fullName evidence="1">Uncharacterized protein</fullName>
    </submittedName>
</protein>
<keyword evidence="2" id="KW-1185">Reference proteome</keyword>